<keyword evidence="2" id="KW-0963">Cytoplasm</keyword>
<dbReference type="Pfam" id="PF02033">
    <property type="entry name" value="RBFA"/>
    <property type="match status" value="1"/>
</dbReference>
<dbReference type="RefSeq" id="WP_379711412.1">
    <property type="nucleotide sequence ID" value="NZ_JBHTBS010000003.1"/>
</dbReference>
<evidence type="ECO:0000313" key="4">
    <source>
        <dbReference type="Proteomes" id="UP001596472"/>
    </source>
</evidence>
<protein>
    <recommendedName>
        <fullName evidence="2">Ribosome-binding factor A</fullName>
    </recommendedName>
</protein>
<dbReference type="InterPro" id="IPR020053">
    <property type="entry name" value="Ribosome-bd_factorA_CS"/>
</dbReference>
<dbReference type="Gene3D" id="3.30.300.20">
    <property type="match status" value="1"/>
</dbReference>
<dbReference type="InterPro" id="IPR015946">
    <property type="entry name" value="KH_dom-like_a/b"/>
</dbReference>
<dbReference type="PROSITE" id="PS01319">
    <property type="entry name" value="RBFA"/>
    <property type="match status" value="1"/>
</dbReference>
<reference evidence="4" key="1">
    <citation type="journal article" date="2019" name="Int. J. Syst. Evol. Microbiol.">
        <title>The Global Catalogue of Microorganisms (GCM) 10K type strain sequencing project: providing services to taxonomists for standard genome sequencing and annotation.</title>
        <authorList>
            <consortium name="The Broad Institute Genomics Platform"/>
            <consortium name="The Broad Institute Genome Sequencing Center for Infectious Disease"/>
            <person name="Wu L."/>
            <person name="Ma J."/>
        </authorList>
    </citation>
    <scope>NUCLEOTIDE SEQUENCE [LARGE SCALE GENOMIC DNA]</scope>
    <source>
        <strain evidence="4">CGMCC 4.1467</strain>
    </source>
</reference>
<gene>
    <name evidence="2 3" type="primary">rbfA</name>
    <name evidence="3" type="ORF">ACFQY0_08815</name>
</gene>
<dbReference type="PANTHER" id="PTHR33515">
    <property type="entry name" value="RIBOSOME-BINDING FACTOR A, CHLOROPLASTIC-RELATED"/>
    <property type="match status" value="1"/>
</dbReference>
<sequence>MSLRLTRVNELLKREIGTVVQRDYEWNGALVTVNAVETTQDLKEAAVWVGVLAGDVKKVVEKLNREHGSIQTKVMKRVVLKSTPVLRFRHDGSAERGVEIVNLLDEVEKIPKALDSEEEEGS</sequence>
<dbReference type="EMBL" id="JBHTBS010000003">
    <property type="protein sequence ID" value="MFC7337274.1"/>
    <property type="molecule type" value="Genomic_DNA"/>
</dbReference>
<keyword evidence="1 2" id="KW-0690">Ribosome biogenesis</keyword>
<organism evidence="3 4">
    <name type="scientific">Haloferula chungangensis</name>
    <dbReference type="NCBI Taxonomy" id="1048331"/>
    <lineage>
        <taxon>Bacteria</taxon>
        <taxon>Pseudomonadati</taxon>
        <taxon>Verrucomicrobiota</taxon>
        <taxon>Verrucomicrobiia</taxon>
        <taxon>Verrucomicrobiales</taxon>
        <taxon>Verrucomicrobiaceae</taxon>
        <taxon>Haloferula</taxon>
    </lineage>
</organism>
<comment type="function">
    <text evidence="2">One of several proteins that assist in the late maturation steps of the functional core of the 30S ribosomal subunit. Associates with free 30S ribosomal subunits (but not with 30S subunits that are part of 70S ribosomes or polysomes). Required for efficient processing of 16S rRNA. May interact with the 5'-terminal helix region of 16S rRNA.</text>
</comment>
<dbReference type="PANTHER" id="PTHR33515:SF1">
    <property type="entry name" value="RIBOSOME-BINDING FACTOR A, CHLOROPLASTIC-RELATED"/>
    <property type="match status" value="1"/>
</dbReference>
<dbReference type="Proteomes" id="UP001596472">
    <property type="component" value="Unassembled WGS sequence"/>
</dbReference>
<keyword evidence="4" id="KW-1185">Reference proteome</keyword>
<proteinExistence type="inferred from homology"/>
<comment type="caution">
    <text evidence="3">The sequence shown here is derived from an EMBL/GenBank/DDBJ whole genome shotgun (WGS) entry which is preliminary data.</text>
</comment>
<name>A0ABW2L4I8_9BACT</name>
<comment type="subcellular location">
    <subcellularLocation>
        <location evidence="2">Cytoplasm</location>
    </subcellularLocation>
</comment>
<dbReference type="NCBIfam" id="TIGR00082">
    <property type="entry name" value="rbfA"/>
    <property type="match status" value="1"/>
</dbReference>
<evidence type="ECO:0000256" key="2">
    <source>
        <dbReference type="HAMAP-Rule" id="MF_00003"/>
    </source>
</evidence>
<dbReference type="HAMAP" id="MF_00003">
    <property type="entry name" value="RbfA"/>
    <property type="match status" value="1"/>
</dbReference>
<evidence type="ECO:0000256" key="1">
    <source>
        <dbReference type="ARBA" id="ARBA00022517"/>
    </source>
</evidence>
<dbReference type="SUPFAM" id="SSF89919">
    <property type="entry name" value="Ribosome-binding factor A, RbfA"/>
    <property type="match status" value="1"/>
</dbReference>
<accession>A0ABW2L4I8</accession>
<dbReference type="InterPro" id="IPR000238">
    <property type="entry name" value="RbfA"/>
</dbReference>
<comment type="similarity">
    <text evidence="2">Belongs to the RbfA family.</text>
</comment>
<dbReference type="InterPro" id="IPR023799">
    <property type="entry name" value="RbfA_dom_sf"/>
</dbReference>
<evidence type="ECO:0000313" key="3">
    <source>
        <dbReference type="EMBL" id="MFC7337274.1"/>
    </source>
</evidence>
<comment type="subunit">
    <text evidence="2">Monomer. Binds 30S ribosomal subunits, but not 50S ribosomal subunits or 70S ribosomes.</text>
</comment>